<evidence type="ECO:0000256" key="2">
    <source>
        <dbReference type="ARBA" id="ARBA00022527"/>
    </source>
</evidence>
<dbReference type="PROSITE" id="PS00108">
    <property type="entry name" value="PROTEIN_KINASE_ST"/>
    <property type="match status" value="1"/>
</dbReference>
<dbReference type="InterPro" id="IPR050660">
    <property type="entry name" value="NEK_Ser/Thr_kinase"/>
</dbReference>
<evidence type="ECO:0000256" key="3">
    <source>
        <dbReference type="ARBA" id="ARBA00022679"/>
    </source>
</evidence>
<dbReference type="EMBL" id="LMTZ01000066">
    <property type="protein sequence ID" value="KST68408.1"/>
    <property type="molecule type" value="Genomic_DNA"/>
</dbReference>
<dbReference type="GO" id="GO:0005524">
    <property type="term" value="F:ATP binding"/>
    <property type="evidence" value="ECO:0007669"/>
    <property type="project" value="UniProtKB-KW"/>
</dbReference>
<dbReference type="InterPro" id="IPR025139">
    <property type="entry name" value="DUF4062"/>
</dbReference>
<evidence type="ECO:0000256" key="4">
    <source>
        <dbReference type="ARBA" id="ARBA00022741"/>
    </source>
</evidence>
<evidence type="ECO:0000313" key="11">
    <source>
        <dbReference type="EMBL" id="KST68408.1"/>
    </source>
</evidence>
<evidence type="ECO:0000313" key="12">
    <source>
        <dbReference type="Proteomes" id="UP000053372"/>
    </source>
</evidence>
<feature type="domain" description="Protein kinase" evidence="9">
    <location>
        <begin position="338"/>
        <end position="623"/>
    </location>
</feature>
<evidence type="ECO:0000313" key="10">
    <source>
        <dbReference type="EMBL" id="KST67967.1"/>
    </source>
</evidence>
<evidence type="ECO:0000256" key="5">
    <source>
        <dbReference type="ARBA" id="ARBA00022777"/>
    </source>
</evidence>
<keyword evidence="2" id="KW-0723">Serine/threonine-protein kinase</keyword>
<gene>
    <name evidence="10" type="ORF">BC008_31750</name>
    <name evidence="11" type="ORF">BC008_33375</name>
</gene>
<accession>A0A0V7ZV67</accession>
<dbReference type="PROSITE" id="PS50011">
    <property type="entry name" value="PROTEIN_KINASE_DOM"/>
    <property type="match status" value="1"/>
</dbReference>
<comment type="catalytic activity">
    <reaction evidence="8">
        <text>L-seryl-[protein] + ATP = O-phospho-L-seryl-[protein] + ADP + H(+)</text>
        <dbReference type="Rhea" id="RHEA:17989"/>
        <dbReference type="Rhea" id="RHEA-COMP:9863"/>
        <dbReference type="Rhea" id="RHEA-COMP:11604"/>
        <dbReference type="ChEBI" id="CHEBI:15378"/>
        <dbReference type="ChEBI" id="CHEBI:29999"/>
        <dbReference type="ChEBI" id="CHEBI:30616"/>
        <dbReference type="ChEBI" id="CHEBI:83421"/>
        <dbReference type="ChEBI" id="CHEBI:456216"/>
        <dbReference type="EC" id="2.7.11.1"/>
    </reaction>
</comment>
<dbReference type="Pfam" id="PF13271">
    <property type="entry name" value="DUF4062"/>
    <property type="match status" value="1"/>
</dbReference>
<comment type="catalytic activity">
    <reaction evidence="7">
        <text>L-threonyl-[protein] + ATP = O-phospho-L-threonyl-[protein] + ADP + H(+)</text>
        <dbReference type="Rhea" id="RHEA:46608"/>
        <dbReference type="Rhea" id="RHEA-COMP:11060"/>
        <dbReference type="Rhea" id="RHEA-COMP:11605"/>
        <dbReference type="ChEBI" id="CHEBI:15378"/>
        <dbReference type="ChEBI" id="CHEBI:30013"/>
        <dbReference type="ChEBI" id="CHEBI:30616"/>
        <dbReference type="ChEBI" id="CHEBI:61977"/>
        <dbReference type="ChEBI" id="CHEBI:456216"/>
        <dbReference type="EC" id="2.7.11.1"/>
    </reaction>
</comment>
<dbReference type="EC" id="2.7.11.1" evidence="1"/>
<dbReference type="RefSeq" id="WP_027843064.1">
    <property type="nucleotide sequence ID" value="NZ_LMTZ01000066.1"/>
</dbReference>
<organism evidence="11 12">
    <name type="scientific">Mastigocoleus testarum BC008</name>
    <dbReference type="NCBI Taxonomy" id="371196"/>
    <lineage>
        <taxon>Bacteria</taxon>
        <taxon>Bacillati</taxon>
        <taxon>Cyanobacteriota</taxon>
        <taxon>Cyanophyceae</taxon>
        <taxon>Nostocales</taxon>
        <taxon>Hapalosiphonaceae</taxon>
        <taxon>Mastigocoleus</taxon>
    </lineage>
</organism>
<dbReference type="GO" id="GO:0004674">
    <property type="term" value="F:protein serine/threonine kinase activity"/>
    <property type="evidence" value="ECO:0007669"/>
    <property type="project" value="UniProtKB-KW"/>
</dbReference>
<dbReference type="SUPFAM" id="SSF56112">
    <property type="entry name" value="Protein kinase-like (PK-like)"/>
    <property type="match status" value="1"/>
</dbReference>
<dbReference type="AlphaFoldDB" id="A0A0V7ZV67"/>
<dbReference type="SMART" id="SM00220">
    <property type="entry name" value="S_TKc"/>
    <property type="match status" value="1"/>
</dbReference>
<dbReference type="Pfam" id="PF00069">
    <property type="entry name" value="Pkinase"/>
    <property type="match status" value="1"/>
</dbReference>
<evidence type="ECO:0000256" key="1">
    <source>
        <dbReference type="ARBA" id="ARBA00012513"/>
    </source>
</evidence>
<reference evidence="11 12" key="1">
    <citation type="journal article" date="2015" name="Genome Announc.">
        <title>Draft Genome of the Euendolithic (true boring) Cyanobacterium Mastigocoleus testarum strain BC008.</title>
        <authorList>
            <person name="Guida B.S."/>
            <person name="Garcia-Pichel F."/>
        </authorList>
    </citation>
    <scope>NUCLEOTIDE SEQUENCE [LARGE SCALE GENOMIC DNA]</scope>
    <source>
        <strain evidence="11 12">BC008</strain>
    </source>
</reference>
<dbReference type="PANTHER" id="PTHR43671:SF98">
    <property type="entry name" value="SERINE_THREONINE-PROTEIN KINASE NEK11"/>
    <property type="match status" value="1"/>
</dbReference>
<dbReference type="OrthoDB" id="72299at2"/>
<name>A0A0V7ZV67_9CYAN</name>
<keyword evidence="4" id="KW-0547">Nucleotide-binding</keyword>
<sequence length="690" mass="79241">MFQDQIGTFKNLRIFVSSTFQDLHKHKTAILNSINSLVSFSDDEFYWPKDEYYSHGNFTDRVKKADLLIIIIAHKYGYIPKDMEYSAIEVVYNTAVKNNIPILPFIIDDSYAWPPALFDFEHREKLKKFKARIKEAQSVKIFSSPDNLAGLVTEAIVDFVNKHTGIKLIKFPDYVSLKEISLHTEITQLPDINILLGRAEDKLLFLLEINRSNGLNNFYDKLHISKPDLTVEFPDAIFNELLVSLSKQKRIYTVHMKNGQSEELFVSQNNLSNLFESLFFRIVDSCSLSNKRIKTRSSLISESDSTLYQEEELYDRDIITNPEVIDKVNKAEKVEEYGNLESVGGLNRFLGISLNDNKLYSVGKQNGKWVEWHPFILESLEVNLPDVFFKPSINSIADPLEINLPKSHFKSALSIEDKNITIKPISFLEEYLTYNAMEYFSDYGEFVKEIDFYLARQSVGNLFLKIAQSIEDYHKQKVLVHADIKPSNILLSSDGPIIIDGFDIAEGEIAPGWTPNWSAPEVIMGDPISFKSDVYSLARIMTDITGGYLLGEVRKLMIPGFYGSYNTEIDVFYNPIVHIPLRRHTLNKEGTIEWKQFLQSCLRFDPNERLDMSKFLSTLEKLLSSYPLRNRIKFQLKSKIFAATLPNGNHVVTRVISDIFEQNKPESSKTVTNQTHVPLDIPTTVDPFNY</sequence>
<dbReference type="EMBL" id="LMTZ01000083">
    <property type="protein sequence ID" value="KST67967.1"/>
    <property type="molecule type" value="Genomic_DNA"/>
</dbReference>
<proteinExistence type="predicted"/>
<evidence type="ECO:0000256" key="6">
    <source>
        <dbReference type="ARBA" id="ARBA00022840"/>
    </source>
</evidence>
<keyword evidence="12" id="KW-1185">Reference proteome</keyword>
<keyword evidence="3" id="KW-0808">Transferase</keyword>
<keyword evidence="6" id="KW-0067">ATP-binding</keyword>
<dbReference type="Proteomes" id="UP000053372">
    <property type="component" value="Unassembled WGS sequence"/>
</dbReference>
<keyword evidence="5" id="KW-0418">Kinase</keyword>
<evidence type="ECO:0000256" key="8">
    <source>
        <dbReference type="ARBA" id="ARBA00048679"/>
    </source>
</evidence>
<dbReference type="Gene3D" id="1.10.510.10">
    <property type="entry name" value="Transferase(Phosphotransferase) domain 1"/>
    <property type="match status" value="1"/>
</dbReference>
<dbReference type="InterPro" id="IPR008271">
    <property type="entry name" value="Ser/Thr_kinase_AS"/>
</dbReference>
<evidence type="ECO:0000259" key="9">
    <source>
        <dbReference type="PROSITE" id="PS50011"/>
    </source>
</evidence>
<dbReference type="InterPro" id="IPR011009">
    <property type="entry name" value="Kinase-like_dom_sf"/>
</dbReference>
<dbReference type="PANTHER" id="PTHR43671">
    <property type="entry name" value="SERINE/THREONINE-PROTEIN KINASE NEK"/>
    <property type="match status" value="1"/>
</dbReference>
<evidence type="ECO:0000256" key="7">
    <source>
        <dbReference type="ARBA" id="ARBA00047899"/>
    </source>
</evidence>
<comment type="caution">
    <text evidence="11">The sequence shown here is derived from an EMBL/GenBank/DDBJ whole genome shotgun (WGS) entry which is preliminary data.</text>
</comment>
<dbReference type="InterPro" id="IPR000719">
    <property type="entry name" value="Prot_kinase_dom"/>
</dbReference>
<protein>
    <recommendedName>
        <fullName evidence="1">non-specific serine/threonine protein kinase</fullName>
        <ecNumber evidence="1">2.7.11.1</ecNumber>
    </recommendedName>
</protein>